<protein>
    <submittedName>
        <fullName evidence="6">Thermonuclease family protein</fullName>
    </submittedName>
</protein>
<gene>
    <name evidence="6" type="ORF">AAH949_04515</name>
</gene>
<evidence type="ECO:0000256" key="1">
    <source>
        <dbReference type="ARBA" id="ARBA00022722"/>
    </source>
</evidence>
<organism evidence="6">
    <name type="scientific">Campylobacter sp. CCS1377</name>
    <dbReference type="NCBI Taxonomy" id="3158229"/>
    <lineage>
        <taxon>Bacteria</taxon>
        <taxon>Pseudomonadati</taxon>
        <taxon>Campylobacterota</taxon>
        <taxon>Epsilonproteobacteria</taxon>
        <taxon>Campylobacterales</taxon>
        <taxon>Campylobacteraceae</taxon>
        <taxon>Campylobacter</taxon>
    </lineage>
</organism>
<evidence type="ECO:0000256" key="2">
    <source>
        <dbReference type="ARBA" id="ARBA00022759"/>
    </source>
</evidence>
<keyword evidence="1" id="KW-0540">Nuclease</keyword>
<accession>A0AAU7EAY8</accession>
<evidence type="ECO:0000259" key="5">
    <source>
        <dbReference type="PROSITE" id="PS50830"/>
    </source>
</evidence>
<name>A0AAU7EAY8_9BACT</name>
<evidence type="ECO:0000313" key="6">
    <source>
        <dbReference type="EMBL" id="XBJ30093.1"/>
    </source>
</evidence>
<feature type="domain" description="TNase-like" evidence="5">
    <location>
        <begin position="42"/>
        <end position="160"/>
    </location>
</feature>
<dbReference type="EMBL" id="CP155620">
    <property type="protein sequence ID" value="XBJ30093.1"/>
    <property type="molecule type" value="Genomic_DNA"/>
</dbReference>
<dbReference type="GO" id="GO:0016787">
    <property type="term" value="F:hydrolase activity"/>
    <property type="evidence" value="ECO:0007669"/>
    <property type="project" value="UniProtKB-KW"/>
</dbReference>
<keyword evidence="2" id="KW-0255">Endonuclease</keyword>
<keyword evidence="3" id="KW-0378">Hydrolase</keyword>
<dbReference type="Gene3D" id="2.40.50.90">
    <property type="match status" value="1"/>
</dbReference>
<keyword evidence="4" id="KW-0812">Transmembrane</keyword>
<dbReference type="RefSeq" id="WP_134238635.1">
    <property type="nucleotide sequence ID" value="NZ_CP155620.1"/>
</dbReference>
<reference evidence="6" key="1">
    <citation type="submission" date="2024-05" db="EMBL/GenBank/DDBJ databases">
        <title>Campylobacter coli isolated from environmental waters in Slovenia.</title>
        <authorList>
            <person name="Zautner A.E."/>
            <person name="Bunk B."/>
            <person name="Riedel T."/>
            <person name="Sproeer C."/>
        </authorList>
    </citation>
    <scope>NUCLEOTIDE SEQUENCE</scope>
    <source>
        <strain evidence="6">CCS1377</strain>
    </source>
</reference>
<keyword evidence="4" id="KW-1133">Transmembrane helix</keyword>
<keyword evidence="4" id="KW-0472">Membrane</keyword>
<proteinExistence type="predicted"/>
<evidence type="ECO:0000256" key="3">
    <source>
        <dbReference type="ARBA" id="ARBA00022801"/>
    </source>
</evidence>
<dbReference type="SUPFAM" id="SSF50199">
    <property type="entry name" value="Staphylococcal nuclease"/>
    <property type="match status" value="1"/>
</dbReference>
<feature type="transmembrane region" description="Helical" evidence="4">
    <location>
        <begin position="21"/>
        <end position="39"/>
    </location>
</feature>
<dbReference type="Pfam" id="PF00565">
    <property type="entry name" value="SNase"/>
    <property type="match status" value="1"/>
</dbReference>
<sequence length="177" mass="20764">MRYKYSKFLNLRQIASDPKKILLVLLFIGLAIFANSFVLPKQSFEARVIKVVDGDTIEVVKNNKNYRVRFYGIDAPESKQKFGSNSRDFLASLILGKNVTLIQKDIDKYDRILAIVKLNDKDINQAMVENGYAWAYDYYTEIYLPYEKNARTKKLGLWKDKNPIEPYKWRKMNKFGD</sequence>
<dbReference type="CDD" id="cd00175">
    <property type="entry name" value="SNc"/>
    <property type="match status" value="1"/>
</dbReference>
<dbReference type="InterPro" id="IPR016071">
    <property type="entry name" value="Staphylococal_nuclease_OB-fold"/>
</dbReference>
<dbReference type="PROSITE" id="PS50830">
    <property type="entry name" value="TNASE_3"/>
    <property type="match status" value="1"/>
</dbReference>
<dbReference type="PANTHER" id="PTHR12302:SF3">
    <property type="entry name" value="SERINE_THREONINE-PROTEIN KINASE 31"/>
    <property type="match status" value="1"/>
</dbReference>
<dbReference type="PANTHER" id="PTHR12302">
    <property type="entry name" value="EBNA2 BINDING PROTEIN P100"/>
    <property type="match status" value="1"/>
</dbReference>
<dbReference type="GO" id="GO:0004519">
    <property type="term" value="F:endonuclease activity"/>
    <property type="evidence" value="ECO:0007669"/>
    <property type="project" value="UniProtKB-KW"/>
</dbReference>
<evidence type="ECO:0000256" key="4">
    <source>
        <dbReference type="SAM" id="Phobius"/>
    </source>
</evidence>
<dbReference type="AlphaFoldDB" id="A0AAU7EAY8"/>
<dbReference type="SMART" id="SM00318">
    <property type="entry name" value="SNc"/>
    <property type="match status" value="1"/>
</dbReference>
<dbReference type="InterPro" id="IPR035437">
    <property type="entry name" value="SNase_OB-fold_sf"/>
</dbReference>